<keyword evidence="2" id="KW-1185">Reference proteome</keyword>
<protein>
    <submittedName>
        <fullName evidence="1">Uncharacterized protein</fullName>
    </submittedName>
</protein>
<gene>
    <name evidence="1" type="ORF">ACFQNG_13265</name>
</gene>
<dbReference type="EMBL" id="JBHTBW010000045">
    <property type="protein sequence ID" value="MFC7442062.1"/>
    <property type="molecule type" value="Genomic_DNA"/>
</dbReference>
<reference evidence="2" key="1">
    <citation type="journal article" date="2019" name="Int. J. Syst. Evol. Microbiol.">
        <title>The Global Catalogue of Microorganisms (GCM) 10K type strain sequencing project: providing services to taxonomists for standard genome sequencing and annotation.</title>
        <authorList>
            <consortium name="The Broad Institute Genomics Platform"/>
            <consortium name="The Broad Institute Genome Sequencing Center for Infectious Disease"/>
            <person name="Wu L."/>
            <person name="Ma J."/>
        </authorList>
    </citation>
    <scope>NUCLEOTIDE SEQUENCE [LARGE SCALE GENOMIC DNA]</scope>
    <source>
        <strain evidence="2">CGMCC 1.12942</strain>
    </source>
</reference>
<organism evidence="1 2">
    <name type="scientific">Laceyella putida</name>
    <dbReference type="NCBI Taxonomy" id="110101"/>
    <lineage>
        <taxon>Bacteria</taxon>
        <taxon>Bacillati</taxon>
        <taxon>Bacillota</taxon>
        <taxon>Bacilli</taxon>
        <taxon>Bacillales</taxon>
        <taxon>Thermoactinomycetaceae</taxon>
        <taxon>Laceyella</taxon>
    </lineage>
</organism>
<accession>A0ABW2RLW0</accession>
<dbReference type="Proteomes" id="UP001596500">
    <property type="component" value="Unassembled WGS sequence"/>
</dbReference>
<dbReference type="RefSeq" id="WP_379865692.1">
    <property type="nucleotide sequence ID" value="NZ_JBHTBW010000045.1"/>
</dbReference>
<comment type="caution">
    <text evidence="1">The sequence shown here is derived from an EMBL/GenBank/DDBJ whole genome shotgun (WGS) entry which is preliminary data.</text>
</comment>
<evidence type="ECO:0000313" key="2">
    <source>
        <dbReference type="Proteomes" id="UP001596500"/>
    </source>
</evidence>
<evidence type="ECO:0000313" key="1">
    <source>
        <dbReference type="EMBL" id="MFC7442062.1"/>
    </source>
</evidence>
<name>A0ABW2RLW0_9BACL</name>
<sequence>MGPVVDSGHIRKPVRTALLSFREKCFMRIQIEFEDIYDSDLSDHELEPYIMPISSIISIELSMEQLNSDMDSLLNPLRLSELEKIATVCNSL</sequence>
<proteinExistence type="predicted"/>